<evidence type="ECO:0000313" key="4">
    <source>
        <dbReference type="EMBL" id="MZQ85392.1"/>
    </source>
</evidence>
<comment type="caution">
    <text evidence="4">The sequence shown here is derived from an EMBL/GenBank/DDBJ whole genome shotgun (WGS) entry which is preliminary data.</text>
</comment>
<organism evidence="4 5">
    <name type="scientific">Paenibacillus silvestris</name>
    <dbReference type="NCBI Taxonomy" id="2606219"/>
    <lineage>
        <taxon>Bacteria</taxon>
        <taxon>Bacillati</taxon>
        <taxon>Bacillota</taxon>
        <taxon>Bacilli</taxon>
        <taxon>Bacillales</taxon>
        <taxon>Paenibacillaceae</taxon>
        <taxon>Paenibacillus</taxon>
    </lineage>
</organism>
<feature type="transmembrane region" description="Helical" evidence="2">
    <location>
        <begin position="174"/>
        <end position="194"/>
    </location>
</feature>
<keyword evidence="2" id="KW-1133">Transmembrane helix</keyword>
<keyword evidence="2" id="KW-0812">Transmembrane</keyword>
<name>A0A6L8V722_9BACL</name>
<feature type="transmembrane region" description="Helical" evidence="2">
    <location>
        <begin position="12"/>
        <end position="45"/>
    </location>
</feature>
<dbReference type="InterPro" id="IPR032816">
    <property type="entry name" value="VTT_dom"/>
</dbReference>
<dbReference type="Proteomes" id="UP000481087">
    <property type="component" value="Unassembled WGS sequence"/>
</dbReference>
<dbReference type="EMBL" id="WTUZ01000022">
    <property type="protein sequence ID" value="MZQ85392.1"/>
    <property type="molecule type" value="Genomic_DNA"/>
</dbReference>
<dbReference type="AlphaFoldDB" id="A0A6L8V722"/>
<dbReference type="InterPro" id="IPR051311">
    <property type="entry name" value="DedA_domain"/>
</dbReference>
<sequence>MNHHSMIMLITHYGYVGISIALFVGIVGIPLPIEIILLGAGYIAVKTNLHLGGIISFAWLGACAGMTVNYLLGKSIGLKRISKVTRWIKLPESRLEIWAQQFKKHGTILLLVGFYVAGLRHAAPFIAGATKLRFTKFISISYFGAMAWILVIVFLGQKLGKAWDHMIMHLHHPIWLIVAACVVGLGLLGVKLIVHQRRFSS</sequence>
<feature type="transmembrane region" description="Helical" evidence="2">
    <location>
        <begin position="51"/>
        <end position="72"/>
    </location>
</feature>
<proteinExistence type="inferred from homology"/>
<keyword evidence="5" id="KW-1185">Reference proteome</keyword>
<dbReference type="RefSeq" id="WP_161409583.1">
    <property type="nucleotide sequence ID" value="NZ_WTUZ01000022.1"/>
</dbReference>
<evidence type="ECO:0000259" key="3">
    <source>
        <dbReference type="Pfam" id="PF09335"/>
    </source>
</evidence>
<dbReference type="Pfam" id="PF09335">
    <property type="entry name" value="VTT_dom"/>
    <property type="match status" value="1"/>
</dbReference>
<keyword evidence="2" id="KW-0472">Membrane</keyword>
<dbReference type="GO" id="GO:0005886">
    <property type="term" value="C:plasma membrane"/>
    <property type="evidence" value="ECO:0007669"/>
    <property type="project" value="TreeGrafter"/>
</dbReference>
<feature type="domain" description="VTT" evidence="3">
    <location>
        <begin position="31"/>
        <end position="157"/>
    </location>
</feature>
<dbReference type="PANTHER" id="PTHR42709">
    <property type="entry name" value="ALKALINE PHOSPHATASE LIKE PROTEIN"/>
    <property type="match status" value="1"/>
</dbReference>
<comment type="similarity">
    <text evidence="1">Belongs to the DedA family.</text>
</comment>
<reference evidence="4 5" key="1">
    <citation type="submission" date="2019-12" db="EMBL/GenBank/DDBJ databases">
        <title>Paenibacillus sp. nov. sp. isolated from soil.</title>
        <authorList>
            <person name="Kim J."/>
            <person name="Jeong S.E."/>
            <person name="Jung H.S."/>
            <person name="Jeon C.O."/>
        </authorList>
    </citation>
    <scope>NUCLEOTIDE SEQUENCE [LARGE SCALE GENOMIC DNA]</scope>
    <source>
        <strain evidence="4 5">5J-6</strain>
    </source>
</reference>
<gene>
    <name evidence="4" type="ORF">GQF01_25055</name>
</gene>
<evidence type="ECO:0000256" key="1">
    <source>
        <dbReference type="ARBA" id="ARBA00010792"/>
    </source>
</evidence>
<evidence type="ECO:0000256" key="2">
    <source>
        <dbReference type="SAM" id="Phobius"/>
    </source>
</evidence>
<evidence type="ECO:0000313" key="5">
    <source>
        <dbReference type="Proteomes" id="UP000481087"/>
    </source>
</evidence>
<feature type="transmembrane region" description="Helical" evidence="2">
    <location>
        <begin position="137"/>
        <end position="154"/>
    </location>
</feature>
<protein>
    <recommendedName>
        <fullName evidence="3">VTT domain-containing protein</fullName>
    </recommendedName>
</protein>
<accession>A0A6L8V722</accession>
<dbReference type="PANTHER" id="PTHR42709:SF9">
    <property type="entry name" value="ALKALINE PHOSPHATASE LIKE PROTEIN"/>
    <property type="match status" value="1"/>
</dbReference>